<keyword evidence="3" id="KW-1185">Reference proteome</keyword>
<gene>
    <name evidence="2" type="ORF">ATANTOWER_032381</name>
</gene>
<reference evidence="2 3" key="1">
    <citation type="submission" date="2021-07" db="EMBL/GenBank/DDBJ databases">
        <authorList>
            <person name="Palmer J.M."/>
        </authorList>
    </citation>
    <scope>NUCLEOTIDE SEQUENCE [LARGE SCALE GENOMIC DNA]</scope>
    <source>
        <strain evidence="2 3">AT_MEX2019</strain>
        <tissue evidence="2">Muscle</tissue>
    </source>
</reference>
<evidence type="ECO:0000256" key="1">
    <source>
        <dbReference type="SAM" id="MobiDB-lite"/>
    </source>
</evidence>
<feature type="compositionally biased region" description="Polar residues" evidence="1">
    <location>
        <begin position="59"/>
        <end position="72"/>
    </location>
</feature>
<sequence length="124" mass="13958">MYLQADTTRCLCGNPVWFLSPATSKSWNCRSNSSCRLNLCLSPQLCAQNPCLLIRPPTSTSSEASCSNQSMPSAEPLPHCAPDHKGFDNRRDERARSKDVCMTRRKPSPRMCESVLFFFRALKI</sequence>
<feature type="compositionally biased region" description="Basic and acidic residues" evidence="1">
    <location>
        <begin position="81"/>
        <end position="102"/>
    </location>
</feature>
<evidence type="ECO:0000313" key="2">
    <source>
        <dbReference type="EMBL" id="MED6251535.1"/>
    </source>
</evidence>
<name>A0ABU7BPI3_9TELE</name>
<proteinExistence type="predicted"/>
<dbReference type="EMBL" id="JAHUTI010059957">
    <property type="protein sequence ID" value="MED6251535.1"/>
    <property type="molecule type" value="Genomic_DNA"/>
</dbReference>
<dbReference type="Proteomes" id="UP001345963">
    <property type="component" value="Unassembled WGS sequence"/>
</dbReference>
<organism evidence="2 3">
    <name type="scientific">Ataeniobius toweri</name>
    <dbReference type="NCBI Taxonomy" id="208326"/>
    <lineage>
        <taxon>Eukaryota</taxon>
        <taxon>Metazoa</taxon>
        <taxon>Chordata</taxon>
        <taxon>Craniata</taxon>
        <taxon>Vertebrata</taxon>
        <taxon>Euteleostomi</taxon>
        <taxon>Actinopterygii</taxon>
        <taxon>Neopterygii</taxon>
        <taxon>Teleostei</taxon>
        <taxon>Neoteleostei</taxon>
        <taxon>Acanthomorphata</taxon>
        <taxon>Ovalentaria</taxon>
        <taxon>Atherinomorphae</taxon>
        <taxon>Cyprinodontiformes</taxon>
        <taxon>Goodeidae</taxon>
        <taxon>Ataeniobius</taxon>
    </lineage>
</organism>
<accession>A0ABU7BPI3</accession>
<evidence type="ECO:0000313" key="3">
    <source>
        <dbReference type="Proteomes" id="UP001345963"/>
    </source>
</evidence>
<protein>
    <submittedName>
        <fullName evidence="2">Uncharacterized protein</fullName>
    </submittedName>
</protein>
<comment type="caution">
    <text evidence="2">The sequence shown here is derived from an EMBL/GenBank/DDBJ whole genome shotgun (WGS) entry which is preliminary data.</text>
</comment>
<feature type="region of interest" description="Disordered" evidence="1">
    <location>
        <begin position="59"/>
        <end position="102"/>
    </location>
</feature>